<reference evidence="1" key="2">
    <citation type="journal article" date="2015" name="Data Brief">
        <title>Shoot transcriptome of the giant reed, Arundo donax.</title>
        <authorList>
            <person name="Barrero R.A."/>
            <person name="Guerrero F.D."/>
            <person name="Moolhuijzen P."/>
            <person name="Goolsby J.A."/>
            <person name="Tidwell J."/>
            <person name="Bellgard S.E."/>
            <person name="Bellgard M.I."/>
        </authorList>
    </citation>
    <scope>NUCLEOTIDE SEQUENCE</scope>
    <source>
        <tissue evidence="1">Shoot tissue taken approximately 20 cm above the soil surface</tissue>
    </source>
</reference>
<dbReference type="EMBL" id="GBRH01257190">
    <property type="protein sequence ID" value="JAD40705.1"/>
    <property type="molecule type" value="Transcribed_RNA"/>
</dbReference>
<organism evidence="1">
    <name type="scientific">Arundo donax</name>
    <name type="common">Giant reed</name>
    <name type="synonym">Donax arundinaceus</name>
    <dbReference type="NCBI Taxonomy" id="35708"/>
    <lineage>
        <taxon>Eukaryota</taxon>
        <taxon>Viridiplantae</taxon>
        <taxon>Streptophyta</taxon>
        <taxon>Embryophyta</taxon>
        <taxon>Tracheophyta</taxon>
        <taxon>Spermatophyta</taxon>
        <taxon>Magnoliopsida</taxon>
        <taxon>Liliopsida</taxon>
        <taxon>Poales</taxon>
        <taxon>Poaceae</taxon>
        <taxon>PACMAD clade</taxon>
        <taxon>Arundinoideae</taxon>
        <taxon>Arundineae</taxon>
        <taxon>Arundo</taxon>
    </lineage>
</organism>
<name>A0A0A8ZVB7_ARUDO</name>
<accession>A0A0A8ZVB7</accession>
<sequence>MWIPLVLAVWARALTFL</sequence>
<dbReference type="AlphaFoldDB" id="A0A0A8ZVB7"/>
<evidence type="ECO:0000313" key="1">
    <source>
        <dbReference type="EMBL" id="JAD40705.1"/>
    </source>
</evidence>
<reference evidence="1" key="1">
    <citation type="submission" date="2014-09" db="EMBL/GenBank/DDBJ databases">
        <authorList>
            <person name="Magalhaes I.L.F."/>
            <person name="Oliveira U."/>
            <person name="Santos F.R."/>
            <person name="Vidigal T.H.D.A."/>
            <person name="Brescovit A.D."/>
            <person name="Santos A.J."/>
        </authorList>
    </citation>
    <scope>NUCLEOTIDE SEQUENCE</scope>
    <source>
        <tissue evidence="1">Shoot tissue taken approximately 20 cm above the soil surface</tissue>
    </source>
</reference>
<proteinExistence type="predicted"/>
<protein>
    <submittedName>
        <fullName evidence="1">Uncharacterized protein</fullName>
    </submittedName>
</protein>